<name>A0ABM4UF43_COFAR</name>
<keyword evidence="1" id="KW-0479">Metal-binding</keyword>
<dbReference type="InterPro" id="IPR036875">
    <property type="entry name" value="Znf_CCHC_sf"/>
</dbReference>
<dbReference type="PANTHER" id="PTHR47592:SF29">
    <property type="entry name" value="ZINC FINGER, CCHC-TYPE"/>
    <property type="match status" value="1"/>
</dbReference>
<accession>A0ABM4UF43</accession>
<feature type="region of interest" description="Disordered" evidence="2">
    <location>
        <begin position="222"/>
        <end position="246"/>
    </location>
</feature>
<evidence type="ECO:0000256" key="1">
    <source>
        <dbReference type="PROSITE-ProRule" id="PRU00047"/>
    </source>
</evidence>
<dbReference type="PROSITE" id="PS50158">
    <property type="entry name" value="ZF_CCHC"/>
    <property type="match status" value="1"/>
</dbReference>
<dbReference type="Pfam" id="PF14223">
    <property type="entry name" value="Retrotran_gag_2"/>
    <property type="match status" value="1"/>
</dbReference>
<dbReference type="SUPFAM" id="SSF57756">
    <property type="entry name" value="Retrovirus zinc finger-like domains"/>
    <property type="match status" value="1"/>
</dbReference>
<keyword evidence="4" id="KW-1185">Reference proteome</keyword>
<dbReference type="InterPro" id="IPR001878">
    <property type="entry name" value="Znf_CCHC"/>
</dbReference>
<dbReference type="GeneID" id="140007070"/>
<evidence type="ECO:0000313" key="5">
    <source>
        <dbReference type="RefSeq" id="XP_071905875.1"/>
    </source>
</evidence>
<proteinExistence type="predicted"/>
<dbReference type="Gene3D" id="4.10.60.10">
    <property type="entry name" value="Zinc finger, CCHC-type"/>
    <property type="match status" value="1"/>
</dbReference>
<keyword evidence="1" id="KW-0863">Zinc-finger</keyword>
<gene>
    <name evidence="5" type="primary">LOC140007070</name>
</gene>
<dbReference type="SMART" id="SM00343">
    <property type="entry name" value="ZnF_C2HC"/>
    <property type="match status" value="1"/>
</dbReference>
<evidence type="ECO:0000313" key="4">
    <source>
        <dbReference type="Proteomes" id="UP001652660"/>
    </source>
</evidence>
<dbReference type="PANTHER" id="PTHR47592">
    <property type="entry name" value="PBF68 PROTEIN"/>
    <property type="match status" value="1"/>
</dbReference>
<protein>
    <recommendedName>
        <fullName evidence="3">CCHC-type domain-containing protein</fullName>
    </recommendedName>
</protein>
<dbReference type="Proteomes" id="UP001652660">
    <property type="component" value="Chromosome 5e"/>
</dbReference>
<dbReference type="RefSeq" id="XP_071905875.1">
    <property type="nucleotide sequence ID" value="XM_072049774.1"/>
</dbReference>
<reference evidence="5" key="1">
    <citation type="submission" date="2025-08" db="UniProtKB">
        <authorList>
            <consortium name="RefSeq"/>
        </authorList>
    </citation>
    <scope>IDENTIFICATION</scope>
    <source>
        <tissue evidence="5">Leaves</tissue>
    </source>
</reference>
<keyword evidence="1" id="KW-0862">Zinc</keyword>
<feature type="domain" description="CCHC-type" evidence="3">
    <location>
        <begin position="249"/>
        <end position="263"/>
    </location>
</feature>
<organism evidence="4 5">
    <name type="scientific">Coffea arabica</name>
    <name type="common">Arabian coffee</name>
    <dbReference type="NCBI Taxonomy" id="13443"/>
    <lineage>
        <taxon>Eukaryota</taxon>
        <taxon>Viridiplantae</taxon>
        <taxon>Streptophyta</taxon>
        <taxon>Embryophyta</taxon>
        <taxon>Tracheophyta</taxon>
        <taxon>Spermatophyta</taxon>
        <taxon>Magnoliopsida</taxon>
        <taxon>eudicotyledons</taxon>
        <taxon>Gunneridae</taxon>
        <taxon>Pentapetalae</taxon>
        <taxon>asterids</taxon>
        <taxon>lamiids</taxon>
        <taxon>Gentianales</taxon>
        <taxon>Rubiaceae</taxon>
        <taxon>Ixoroideae</taxon>
        <taxon>Gardenieae complex</taxon>
        <taxon>Bertiereae - Coffeeae clade</taxon>
        <taxon>Coffeeae</taxon>
        <taxon>Coffea</taxon>
    </lineage>
</organism>
<evidence type="ECO:0000259" key="3">
    <source>
        <dbReference type="PROSITE" id="PS50158"/>
    </source>
</evidence>
<evidence type="ECO:0000256" key="2">
    <source>
        <dbReference type="SAM" id="MobiDB-lite"/>
    </source>
</evidence>
<sequence>MAGTLKDLASNIVKLERFDGENFIRWQKRVRFLLTALKVVYVLTTPKPLINPKEETLEGIRKRQKWENDDEICRDHILNTMSDNMFDVYHSITTAKELWESKYMQEDATSNNFLVSSFNNYKMVDSKSVMEQFSEIEGLLNHFTQHNLQINEAIIVCSIIDKLPPSWKDFKRDLKHKKEDISLEILAKSLRVKEEIHMQEKKNTQILEENKDSTSKVHVIEERQTEKFQGSKKGQQPKNQSKKRKKGQCFYCKKEGHYKSECKILQNKKKNQESSQNTSKNLVTMISEINMIEDDFAWWVDSGATRHM</sequence>